<feature type="zinc finger region" description="C3H1-type" evidence="10">
    <location>
        <begin position="150"/>
        <end position="177"/>
    </location>
</feature>
<keyword evidence="3 11" id="KW-0507">mRNA processing</keyword>
<evidence type="ECO:0000256" key="3">
    <source>
        <dbReference type="ARBA" id="ARBA00022664"/>
    </source>
</evidence>
<keyword evidence="4 10" id="KW-0479">Metal-binding</keyword>
<evidence type="ECO:0000256" key="6">
    <source>
        <dbReference type="ARBA" id="ARBA00022771"/>
    </source>
</evidence>
<evidence type="ECO:0000256" key="4">
    <source>
        <dbReference type="ARBA" id="ARBA00022723"/>
    </source>
</evidence>
<dbReference type="PANTHER" id="PTHR23102">
    <property type="entry name" value="CLEAVAGE AND POLYADENYLATION SPECIFICITY FACTOR SUBUNIT 4-RELATED"/>
    <property type="match status" value="1"/>
</dbReference>
<dbReference type="GO" id="GO:0005634">
    <property type="term" value="C:nucleus"/>
    <property type="evidence" value="ECO:0007669"/>
    <property type="project" value="UniProtKB-SubCell"/>
</dbReference>
<feature type="domain" description="C3H1-type" evidence="12">
    <location>
        <begin position="57"/>
        <end position="84"/>
    </location>
</feature>
<evidence type="ECO:0000256" key="11">
    <source>
        <dbReference type="RuleBase" id="RU369008"/>
    </source>
</evidence>
<evidence type="ECO:0000313" key="14">
    <source>
        <dbReference type="Proteomes" id="UP001151518"/>
    </source>
</evidence>
<name>A0A9W8L0J5_9FUNG</name>
<protein>
    <recommendedName>
        <fullName evidence="11">mRNA 3'-end-processing protein</fullName>
    </recommendedName>
</protein>
<evidence type="ECO:0000313" key="13">
    <source>
        <dbReference type="EMBL" id="KAJ2680090.1"/>
    </source>
</evidence>
<organism evidence="13 14">
    <name type="scientific">Coemansia spiralis</name>
    <dbReference type="NCBI Taxonomy" id="417178"/>
    <lineage>
        <taxon>Eukaryota</taxon>
        <taxon>Fungi</taxon>
        <taxon>Fungi incertae sedis</taxon>
        <taxon>Zoopagomycota</taxon>
        <taxon>Kickxellomycotina</taxon>
        <taxon>Kickxellomycetes</taxon>
        <taxon>Kickxellales</taxon>
        <taxon>Kickxellaceae</taxon>
        <taxon>Coemansia</taxon>
    </lineage>
</organism>
<evidence type="ECO:0000256" key="7">
    <source>
        <dbReference type="ARBA" id="ARBA00022833"/>
    </source>
</evidence>
<feature type="domain" description="C3H1-type" evidence="12">
    <location>
        <begin position="93"/>
        <end position="120"/>
    </location>
</feature>
<dbReference type="InterPro" id="IPR000571">
    <property type="entry name" value="Znf_CCCH"/>
</dbReference>
<gene>
    <name evidence="13" type="primary">CPSF4</name>
    <name evidence="13" type="ORF">GGI25_000979</name>
</gene>
<dbReference type="AlphaFoldDB" id="A0A9W8L0J5"/>
<keyword evidence="8 11" id="KW-0694">RNA-binding</keyword>
<dbReference type="PROSITE" id="PS50103">
    <property type="entry name" value="ZF_C3H1"/>
    <property type="match status" value="5"/>
</dbReference>
<dbReference type="Pfam" id="PF14608">
    <property type="entry name" value="zf-CCCH_2"/>
    <property type="match status" value="5"/>
</dbReference>
<feature type="domain" description="C3H1-type" evidence="12">
    <location>
        <begin position="150"/>
        <end position="177"/>
    </location>
</feature>
<feature type="domain" description="C3H1-type" evidence="12">
    <location>
        <begin position="179"/>
        <end position="201"/>
    </location>
</feature>
<evidence type="ECO:0000256" key="5">
    <source>
        <dbReference type="ARBA" id="ARBA00022737"/>
    </source>
</evidence>
<accession>A0A9W8L0J5</accession>
<dbReference type="FunFam" id="4.10.1000.10:FF:000012">
    <property type="entry name" value="cleavage and polyadenylation specificity factor subunit 4"/>
    <property type="match status" value="1"/>
</dbReference>
<dbReference type="InterPro" id="IPR045348">
    <property type="entry name" value="CPSF4/Yth1"/>
</dbReference>
<reference evidence="13" key="1">
    <citation type="submission" date="2022-07" db="EMBL/GenBank/DDBJ databases">
        <title>Phylogenomic reconstructions and comparative analyses of Kickxellomycotina fungi.</title>
        <authorList>
            <person name="Reynolds N.K."/>
            <person name="Stajich J.E."/>
            <person name="Barry K."/>
            <person name="Grigoriev I.V."/>
            <person name="Crous P."/>
            <person name="Smith M.E."/>
        </authorList>
    </citation>
    <scope>NUCLEOTIDE SEQUENCE</scope>
    <source>
        <strain evidence="13">NRRL 3115</strain>
    </source>
</reference>
<dbReference type="GO" id="GO:0003723">
    <property type="term" value="F:RNA binding"/>
    <property type="evidence" value="ECO:0007669"/>
    <property type="project" value="UniProtKB-UniRule"/>
</dbReference>
<feature type="zinc finger region" description="C3H1-type" evidence="10">
    <location>
        <begin position="57"/>
        <end position="84"/>
    </location>
</feature>
<keyword evidence="9 11" id="KW-0539">Nucleus</keyword>
<feature type="domain" description="C3H1-type" evidence="12">
    <location>
        <begin position="121"/>
        <end position="149"/>
    </location>
</feature>
<evidence type="ECO:0000256" key="2">
    <source>
        <dbReference type="ARBA" id="ARBA00008907"/>
    </source>
</evidence>
<keyword evidence="6 10" id="KW-0863">Zinc-finger</keyword>
<dbReference type="EMBL" id="JANBTW010000007">
    <property type="protein sequence ID" value="KAJ2680090.1"/>
    <property type="molecule type" value="Genomic_DNA"/>
</dbReference>
<feature type="zinc finger region" description="C3H1-type" evidence="10">
    <location>
        <begin position="121"/>
        <end position="149"/>
    </location>
</feature>
<evidence type="ECO:0000259" key="12">
    <source>
        <dbReference type="PROSITE" id="PS50103"/>
    </source>
</evidence>
<sequence length="237" mass="26886">MASASTATSSNVGINSALDTRISADNIKLDFEDFVKNELKLNTDHIPADQRPRSINDGKTGVCNYFLRGHCWKGNSCIYRHLTREQSERLQSDNRTVVCKHWLRGLCKKDDNCDFLHEYNLKKMPECTFFPQSGNCTSGDECPFQHINPELRVKECQWYARGFCKHGAKCRNRHVRKMVCQNYRFGFCPLGPSCPKEHPRFDLPLPHAEPLSAAQVLAPGTFNTNNIRGPALPQGSQ</sequence>
<dbReference type="InterPro" id="IPR036855">
    <property type="entry name" value="Znf_CCCH_sf"/>
</dbReference>
<dbReference type="OrthoDB" id="1914176at2759"/>
<evidence type="ECO:0000256" key="8">
    <source>
        <dbReference type="ARBA" id="ARBA00022884"/>
    </source>
</evidence>
<comment type="caution">
    <text evidence="13">The sequence shown here is derived from an EMBL/GenBank/DDBJ whole genome shotgun (WGS) entry which is preliminary data.</text>
</comment>
<evidence type="ECO:0000256" key="9">
    <source>
        <dbReference type="ARBA" id="ARBA00023242"/>
    </source>
</evidence>
<comment type="function">
    <text evidence="11">Component of the cleavage factor I (CF I) involved in pre-mRNA 3'-end processing.</text>
</comment>
<comment type="similarity">
    <text evidence="2 11">Belongs to the CPSF4/YTH1 family.</text>
</comment>
<evidence type="ECO:0000256" key="1">
    <source>
        <dbReference type="ARBA" id="ARBA00004123"/>
    </source>
</evidence>
<dbReference type="SUPFAM" id="SSF90229">
    <property type="entry name" value="CCCH zinc finger"/>
    <property type="match status" value="3"/>
</dbReference>
<dbReference type="GO" id="GO:0008270">
    <property type="term" value="F:zinc ion binding"/>
    <property type="evidence" value="ECO:0007669"/>
    <property type="project" value="UniProtKB-KW"/>
</dbReference>
<keyword evidence="5 11" id="KW-0677">Repeat</keyword>
<feature type="zinc finger region" description="C3H1-type" evidence="10">
    <location>
        <begin position="93"/>
        <end position="120"/>
    </location>
</feature>
<dbReference type="Proteomes" id="UP001151518">
    <property type="component" value="Unassembled WGS sequence"/>
</dbReference>
<evidence type="ECO:0000256" key="10">
    <source>
        <dbReference type="PROSITE-ProRule" id="PRU00723"/>
    </source>
</evidence>
<keyword evidence="7 10" id="KW-0862">Zinc</keyword>
<feature type="zinc finger region" description="C3H1-type" evidence="10">
    <location>
        <begin position="179"/>
        <end position="201"/>
    </location>
</feature>
<proteinExistence type="inferred from homology"/>
<comment type="subcellular location">
    <subcellularLocation>
        <location evidence="1 11">Nucleus</location>
    </subcellularLocation>
</comment>
<dbReference type="PANTHER" id="PTHR23102:SF24">
    <property type="entry name" value="CLEAVAGE AND POLYADENYLATION SPECIFICITY FACTOR SUBUNIT 4"/>
    <property type="match status" value="1"/>
</dbReference>
<dbReference type="GO" id="GO:0031124">
    <property type="term" value="P:mRNA 3'-end processing"/>
    <property type="evidence" value="ECO:0007669"/>
    <property type="project" value="UniProtKB-UniRule"/>
</dbReference>
<dbReference type="Gene3D" id="4.10.1000.10">
    <property type="entry name" value="Zinc finger, CCCH-type"/>
    <property type="match status" value="3"/>
</dbReference>
<dbReference type="SMART" id="SM00356">
    <property type="entry name" value="ZnF_C3H1"/>
    <property type="match status" value="5"/>
</dbReference>